<proteinExistence type="predicted"/>
<evidence type="ECO:0000313" key="2">
    <source>
        <dbReference type="Proteomes" id="UP000663760"/>
    </source>
</evidence>
<keyword evidence="2" id="KW-1185">Reference proteome</keyword>
<reference evidence="1" key="1">
    <citation type="submission" date="2020-02" db="EMBL/GenBank/DDBJ databases">
        <authorList>
            <person name="Scholz U."/>
            <person name="Mascher M."/>
            <person name="Fiebig A."/>
        </authorList>
    </citation>
    <scope>NUCLEOTIDE SEQUENCE</scope>
</reference>
<protein>
    <submittedName>
        <fullName evidence="1">Uncharacterized protein</fullName>
    </submittedName>
</protein>
<evidence type="ECO:0000313" key="1">
    <source>
        <dbReference type="EMBL" id="CAA7409868.1"/>
    </source>
</evidence>
<sequence length="49" mass="5709">MPISQRLWKVLYVSFLLEETLMYPLIDSQVEDSESVDSEAGFFLKIRAL</sequence>
<gene>
    <name evidence="1" type="ORF">SI8410_16020546</name>
</gene>
<dbReference type="AlphaFoldDB" id="A0A7I8LKS9"/>
<accession>A0A7I8LKS9</accession>
<name>A0A7I8LKS9_SPIIN</name>
<dbReference type="Proteomes" id="UP000663760">
    <property type="component" value="Chromosome 16"/>
</dbReference>
<dbReference type="EMBL" id="LR746279">
    <property type="protein sequence ID" value="CAA7409868.1"/>
    <property type="molecule type" value="Genomic_DNA"/>
</dbReference>
<organism evidence="1 2">
    <name type="scientific">Spirodela intermedia</name>
    <name type="common">Intermediate duckweed</name>
    <dbReference type="NCBI Taxonomy" id="51605"/>
    <lineage>
        <taxon>Eukaryota</taxon>
        <taxon>Viridiplantae</taxon>
        <taxon>Streptophyta</taxon>
        <taxon>Embryophyta</taxon>
        <taxon>Tracheophyta</taxon>
        <taxon>Spermatophyta</taxon>
        <taxon>Magnoliopsida</taxon>
        <taxon>Liliopsida</taxon>
        <taxon>Araceae</taxon>
        <taxon>Lemnoideae</taxon>
        <taxon>Spirodela</taxon>
    </lineage>
</organism>